<dbReference type="Proteomes" id="UP001362999">
    <property type="component" value="Unassembled WGS sequence"/>
</dbReference>
<gene>
    <name evidence="2" type="ORF">R3P38DRAFT_3237592</name>
</gene>
<sequence length="225" mass="25423">MSSSRPSSRLSAMDIIDISSDSDSEPQHPPQPSSKFEDVPIVILLTIPNCVKKGKTKQRSGRNEEITITRQLYVREIVHMTTVPPTSDVPHTPTAILLDILNSAHLLRHANGNNMTIDAFIRAENQDSWDGSVDHKKGDVDIYGLTDDPKEKYRCRQVDLTCDGIQKCQYLDRTLFAGLEQYEADKEQMQHLWNHELDRNEMEAASHFGILARCNSIILIASKQP</sequence>
<keyword evidence="3" id="KW-1185">Reference proteome</keyword>
<comment type="caution">
    <text evidence="2">The sequence shown here is derived from an EMBL/GenBank/DDBJ whole genome shotgun (WGS) entry which is preliminary data.</text>
</comment>
<organism evidence="2 3">
    <name type="scientific">Favolaschia claudopus</name>
    <dbReference type="NCBI Taxonomy" id="2862362"/>
    <lineage>
        <taxon>Eukaryota</taxon>
        <taxon>Fungi</taxon>
        <taxon>Dikarya</taxon>
        <taxon>Basidiomycota</taxon>
        <taxon>Agaricomycotina</taxon>
        <taxon>Agaricomycetes</taxon>
        <taxon>Agaricomycetidae</taxon>
        <taxon>Agaricales</taxon>
        <taxon>Marasmiineae</taxon>
        <taxon>Mycenaceae</taxon>
        <taxon>Favolaschia</taxon>
    </lineage>
</organism>
<dbReference type="EMBL" id="JAWWNJ010000171">
    <property type="protein sequence ID" value="KAK6977218.1"/>
    <property type="molecule type" value="Genomic_DNA"/>
</dbReference>
<evidence type="ECO:0000313" key="2">
    <source>
        <dbReference type="EMBL" id="KAK6977218.1"/>
    </source>
</evidence>
<evidence type="ECO:0000256" key="1">
    <source>
        <dbReference type="SAM" id="MobiDB-lite"/>
    </source>
</evidence>
<dbReference type="AlphaFoldDB" id="A0AAV9ZBD8"/>
<protein>
    <submittedName>
        <fullName evidence="2">Uncharacterized protein</fullName>
    </submittedName>
</protein>
<evidence type="ECO:0000313" key="3">
    <source>
        <dbReference type="Proteomes" id="UP001362999"/>
    </source>
</evidence>
<accession>A0AAV9ZBD8</accession>
<name>A0AAV9ZBD8_9AGAR</name>
<proteinExistence type="predicted"/>
<reference evidence="2 3" key="1">
    <citation type="journal article" date="2024" name="J Genomics">
        <title>Draft genome sequencing and assembly of Favolaschia claudopus CIRM-BRFM 2984 isolated from oak limbs.</title>
        <authorList>
            <person name="Navarro D."/>
            <person name="Drula E."/>
            <person name="Chaduli D."/>
            <person name="Cazenave R."/>
            <person name="Ahrendt S."/>
            <person name="Wang J."/>
            <person name="Lipzen A."/>
            <person name="Daum C."/>
            <person name="Barry K."/>
            <person name="Grigoriev I.V."/>
            <person name="Favel A."/>
            <person name="Rosso M.N."/>
            <person name="Martin F."/>
        </authorList>
    </citation>
    <scope>NUCLEOTIDE SEQUENCE [LARGE SCALE GENOMIC DNA]</scope>
    <source>
        <strain evidence="2 3">CIRM-BRFM 2984</strain>
    </source>
</reference>
<feature type="compositionally biased region" description="Low complexity" evidence="1">
    <location>
        <begin position="1"/>
        <end position="21"/>
    </location>
</feature>
<feature type="region of interest" description="Disordered" evidence="1">
    <location>
        <begin position="1"/>
        <end position="35"/>
    </location>
</feature>